<organism evidence="8 9">
    <name type="scientific">Streptomyces xanthochromogenes</name>
    <dbReference type="NCBI Taxonomy" id="67384"/>
    <lineage>
        <taxon>Bacteria</taxon>
        <taxon>Bacillati</taxon>
        <taxon>Actinomycetota</taxon>
        <taxon>Actinomycetes</taxon>
        <taxon>Kitasatosporales</taxon>
        <taxon>Streptomycetaceae</taxon>
        <taxon>Streptomyces</taxon>
    </lineage>
</organism>
<evidence type="ECO:0000256" key="4">
    <source>
        <dbReference type="ARBA" id="ARBA00022840"/>
    </source>
</evidence>
<evidence type="ECO:0000256" key="2">
    <source>
        <dbReference type="ARBA" id="ARBA00022448"/>
    </source>
</evidence>
<keyword evidence="2" id="KW-0813">Transport</keyword>
<dbReference type="InterPro" id="IPR027417">
    <property type="entry name" value="P-loop_NTPase"/>
</dbReference>
<dbReference type="InterPro" id="IPR017871">
    <property type="entry name" value="ABC_transporter-like_CS"/>
</dbReference>
<dbReference type="Proteomes" id="UP000600946">
    <property type="component" value="Unassembled WGS sequence"/>
</dbReference>
<sequence>MRHAKDSPALPTRTGPSYRPPRSPQESPVMSTRAPAVQAHNLIKTYPGDVTALNGMGITVEAGTVFGLLGPNGAGKSTTVKILTTLARPDSGRATVAGHDVLRHPDRVRRAIGVVAQKSGADPVATGRENLQLQGRLYGLTGTALNRRVDELLERFDLADAGKRVVKGYSGGMQRRLDVALGLVHRPEVLFLDEPTTGLDPEARTAMWDEIARLAGDEGLTIVLTTHYLEEADRLAERIAIVDRGRVVVEGTPDELKGELRGDAVHVELREAVTGRSPLREALTGLPGVHEVLFDGRRVSARADDGAAAVPVLLAALERAGASVAAATVARPSLDDVYLRYAGRRYSEAEAAAEAPALATAGGTR</sequence>
<dbReference type="SMART" id="SM00382">
    <property type="entry name" value="AAA"/>
    <property type="match status" value="1"/>
</dbReference>
<dbReference type="InterPro" id="IPR025302">
    <property type="entry name" value="DrrA1/2-like_C"/>
</dbReference>
<dbReference type="SUPFAM" id="SSF52540">
    <property type="entry name" value="P-loop containing nucleoside triphosphate hydrolases"/>
    <property type="match status" value="1"/>
</dbReference>
<comment type="similarity">
    <text evidence="5">Belongs to the ABC transporter superfamily. Drug exporter-1 (DrugE1) (TC 3.A.1.105) family.</text>
</comment>
<dbReference type="GO" id="GO:0005524">
    <property type="term" value="F:ATP binding"/>
    <property type="evidence" value="ECO:0007669"/>
    <property type="project" value="UniProtKB-KW"/>
</dbReference>
<dbReference type="NCBIfam" id="TIGR01188">
    <property type="entry name" value="drrA"/>
    <property type="match status" value="1"/>
</dbReference>
<dbReference type="EMBL" id="BMUU01000008">
    <property type="protein sequence ID" value="GGY47901.1"/>
    <property type="molecule type" value="Genomic_DNA"/>
</dbReference>
<comment type="subcellular location">
    <subcellularLocation>
        <location evidence="1">Cell membrane</location>
        <topology evidence="1">Peripheral membrane protein</topology>
        <orientation evidence="1">Cytoplasmic side</orientation>
    </subcellularLocation>
</comment>
<keyword evidence="4 8" id="KW-0067">ATP-binding</keyword>
<feature type="domain" description="ABC transporter" evidence="7">
    <location>
        <begin position="37"/>
        <end position="269"/>
    </location>
</feature>
<evidence type="ECO:0000313" key="8">
    <source>
        <dbReference type="EMBL" id="GGY47901.1"/>
    </source>
</evidence>
<dbReference type="PROSITE" id="PS00211">
    <property type="entry name" value="ABC_TRANSPORTER_1"/>
    <property type="match status" value="1"/>
</dbReference>
<dbReference type="Gene3D" id="3.40.50.300">
    <property type="entry name" value="P-loop containing nucleotide triphosphate hydrolases"/>
    <property type="match status" value="1"/>
</dbReference>
<protein>
    <submittedName>
        <fullName evidence="8">Daunorubicin resistance protein DrrA family ABC transporter ATP-binding protein</fullName>
    </submittedName>
</protein>
<dbReference type="PANTHER" id="PTHR43582">
    <property type="entry name" value="LINEARMYCIN RESISTANCE ATP-BINDING PROTEIN LNRL"/>
    <property type="match status" value="1"/>
</dbReference>
<dbReference type="Pfam" id="PF13732">
    <property type="entry name" value="DrrA1-3_C"/>
    <property type="match status" value="1"/>
</dbReference>
<accession>A0ABQ3AD37</accession>
<evidence type="ECO:0000256" key="3">
    <source>
        <dbReference type="ARBA" id="ARBA00022741"/>
    </source>
</evidence>
<keyword evidence="3" id="KW-0547">Nucleotide-binding</keyword>
<evidence type="ECO:0000256" key="6">
    <source>
        <dbReference type="SAM" id="MobiDB-lite"/>
    </source>
</evidence>
<dbReference type="InterPro" id="IPR003439">
    <property type="entry name" value="ABC_transporter-like_ATP-bd"/>
</dbReference>
<evidence type="ECO:0000259" key="7">
    <source>
        <dbReference type="PROSITE" id="PS50893"/>
    </source>
</evidence>
<evidence type="ECO:0000313" key="9">
    <source>
        <dbReference type="Proteomes" id="UP000600946"/>
    </source>
</evidence>
<dbReference type="Pfam" id="PF00005">
    <property type="entry name" value="ABC_tran"/>
    <property type="match status" value="1"/>
</dbReference>
<proteinExistence type="inferred from homology"/>
<evidence type="ECO:0000256" key="5">
    <source>
        <dbReference type="ARBA" id="ARBA00049985"/>
    </source>
</evidence>
<name>A0ABQ3AD37_9ACTN</name>
<reference evidence="9" key="1">
    <citation type="journal article" date="2019" name="Int. J. Syst. Evol. Microbiol.">
        <title>The Global Catalogue of Microorganisms (GCM) 10K type strain sequencing project: providing services to taxonomists for standard genome sequencing and annotation.</title>
        <authorList>
            <consortium name="The Broad Institute Genomics Platform"/>
            <consortium name="The Broad Institute Genome Sequencing Center for Infectious Disease"/>
            <person name="Wu L."/>
            <person name="Ma J."/>
        </authorList>
    </citation>
    <scope>NUCLEOTIDE SEQUENCE [LARGE SCALE GENOMIC DNA]</scope>
    <source>
        <strain evidence="9">JCM 4594</strain>
    </source>
</reference>
<comment type="caution">
    <text evidence="8">The sequence shown here is derived from an EMBL/GenBank/DDBJ whole genome shotgun (WGS) entry which is preliminary data.</text>
</comment>
<evidence type="ECO:0000256" key="1">
    <source>
        <dbReference type="ARBA" id="ARBA00004413"/>
    </source>
</evidence>
<keyword evidence="9" id="KW-1185">Reference proteome</keyword>
<gene>
    <name evidence="8" type="ORF">GCM10010326_47640</name>
</gene>
<dbReference type="InterPro" id="IPR003593">
    <property type="entry name" value="AAA+_ATPase"/>
</dbReference>
<dbReference type="PANTHER" id="PTHR43582:SF5">
    <property type="entry name" value="ABC TRANSPORTER"/>
    <property type="match status" value="1"/>
</dbReference>
<dbReference type="InterPro" id="IPR005894">
    <property type="entry name" value="DrrA"/>
</dbReference>
<dbReference type="PROSITE" id="PS50893">
    <property type="entry name" value="ABC_TRANSPORTER_2"/>
    <property type="match status" value="1"/>
</dbReference>
<feature type="region of interest" description="Disordered" evidence="6">
    <location>
        <begin position="1"/>
        <end position="32"/>
    </location>
</feature>